<keyword evidence="3" id="KW-1185">Reference proteome</keyword>
<evidence type="ECO:0000313" key="3">
    <source>
        <dbReference type="Proteomes" id="UP001199106"/>
    </source>
</evidence>
<gene>
    <name evidence="2" type="ORF">G6011_10085</name>
</gene>
<feature type="compositionally biased region" description="Basic and acidic residues" evidence="1">
    <location>
        <begin position="681"/>
        <end position="692"/>
    </location>
</feature>
<feature type="region of interest" description="Disordered" evidence="1">
    <location>
        <begin position="539"/>
        <end position="594"/>
    </location>
</feature>
<evidence type="ECO:0000256" key="1">
    <source>
        <dbReference type="SAM" id="MobiDB-lite"/>
    </source>
</evidence>
<feature type="region of interest" description="Disordered" evidence="1">
    <location>
        <begin position="100"/>
        <end position="178"/>
    </location>
</feature>
<dbReference type="PANTHER" id="PTHR37540">
    <property type="entry name" value="TRANSCRIPTION FACTOR (ACR-2), PUTATIVE-RELATED-RELATED"/>
    <property type="match status" value="1"/>
</dbReference>
<protein>
    <submittedName>
        <fullName evidence="2">Uncharacterized protein</fullName>
    </submittedName>
</protein>
<name>A0AAD4FC01_9PLEO</name>
<comment type="caution">
    <text evidence="2">The sequence shown here is derived from an EMBL/GenBank/DDBJ whole genome shotgun (WGS) entry which is preliminary data.</text>
</comment>
<sequence length="701" mass="77301">MTAPPAARPLFSAAHSMPFVYPSPASTITSDTGCLHYNFMSPPQDLNDPLCSRKSASPSPTAQPAGGGGFRWITGNKPDDFKTKPVMQAVRRTAMGSYLKGIKNQAGGKSRANSEVSNKSRSSVGSQGGAQPRPIKMPKGKGKSDSKKKDLVPEGRQLTRNNNPSTSNSDTQVARQSTLPQRPIVVPIVVGRIYPFDIYQVPELFSLGKGLDPFGTMYQSRDSRVNVERLKFKCAGYFGTAGLGRHWIPVCLNYPHTFLSTLYMASAYDDVIQNRKVESLETVALRQDVIHFVSEHLTDREQRVADYNIMAVSQLILGDVISRAEAGLDFHQSGIAAMIRQRGGLDKLGVNRELASAVSWANLATAVLREGKPDLMYVEYCLSRLGLRHRPDDVIPESPLYQPHGRYVTLEKSIKCSSSAQKLLEDIRTMMEAFLDAQGSSRQSNPSKIEKYHSRINQYASDSSGNHSRYEAIRLTARVQAQAMIDRVPLSEALNRVESSELRRAMYTSSIASQSNDSIPSTLDIQHITPATDCSESSTFGSYSDVNSQQQSGFPFGHRASSSSTRSQRPSIWSLQSSSSYTSPRRWSTAPTSNRRSILQQLRDALEESNLSQCWGDMAGVLLWIGLVMGAASNKSEDKMLRRYLSATTMRACVMLCFEHPEAIHCTMLKMTSVVEALSDKPDDGQLVRKDSATSGKRRKA</sequence>
<dbReference type="PANTHER" id="PTHR37540:SF5">
    <property type="entry name" value="TRANSCRIPTION FACTOR DOMAIN-CONTAINING PROTEIN"/>
    <property type="match status" value="1"/>
</dbReference>
<proteinExistence type="predicted"/>
<feature type="compositionally biased region" description="Basic and acidic residues" evidence="1">
    <location>
        <begin position="142"/>
        <end position="153"/>
    </location>
</feature>
<dbReference type="Proteomes" id="UP001199106">
    <property type="component" value="Unassembled WGS sequence"/>
</dbReference>
<feature type="compositionally biased region" description="Polar residues" evidence="1">
    <location>
        <begin position="158"/>
        <end position="178"/>
    </location>
</feature>
<dbReference type="EMBL" id="JAANER010000008">
    <property type="protein sequence ID" value="KAG9186977.1"/>
    <property type="molecule type" value="Genomic_DNA"/>
</dbReference>
<dbReference type="AlphaFoldDB" id="A0AAD4FC01"/>
<feature type="compositionally biased region" description="Polar residues" evidence="1">
    <location>
        <begin position="539"/>
        <end position="553"/>
    </location>
</feature>
<accession>A0AAD4FC01</accession>
<feature type="compositionally biased region" description="Polar residues" evidence="1">
    <location>
        <begin position="111"/>
        <end position="125"/>
    </location>
</feature>
<organism evidence="2 3">
    <name type="scientific">Alternaria panax</name>
    <dbReference type="NCBI Taxonomy" id="48097"/>
    <lineage>
        <taxon>Eukaryota</taxon>
        <taxon>Fungi</taxon>
        <taxon>Dikarya</taxon>
        <taxon>Ascomycota</taxon>
        <taxon>Pezizomycotina</taxon>
        <taxon>Dothideomycetes</taxon>
        <taxon>Pleosporomycetidae</taxon>
        <taxon>Pleosporales</taxon>
        <taxon>Pleosporineae</taxon>
        <taxon>Pleosporaceae</taxon>
        <taxon>Alternaria</taxon>
        <taxon>Alternaria sect. Panax</taxon>
    </lineage>
</organism>
<feature type="compositionally biased region" description="Low complexity" evidence="1">
    <location>
        <begin position="559"/>
        <end position="589"/>
    </location>
</feature>
<reference evidence="2" key="1">
    <citation type="submission" date="2021-07" db="EMBL/GenBank/DDBJ databases">
        <title>Genome Resource of American Ginseng Black Spot Pathogen Alternaria panax.</title>
        <authorList>
            <person name="Qiu C."/>
            <person name="Wang W."/>
            <person name="Liu Z."/>
        </authorList>
    </citation>
    <scope>NUCLEOTIDE SEQUENCE</scope>
    <source>
        <strain evidence="2">BNCC115425</strain>
    </source>
</reference>
<feature type="region of interest" description="Disordered" evidence="1">
    <location>
        <begin position="681"/>
        <end position="701"/>
    </location>
</feature>
<evidence type="ECO:0000313" key="2">
    <source>
        <dbReference type="EMBL" id="KAG9186977.1"/>
    </source>
</evidence>
<feature type="region of interest" description="Disordered" evidence="1">
    <location>
        <begin position="48"/>
        <end position="83"/>
    </location>
</feature>